<evidence type="ECO:0008006" key="12">
    <source>
        <dbReference type="Google" id="ProtNLM"/>
    </source>
</evidence>
<dbReference type="PROSITE" id="PS51449">
    <property type="entry name" value="MTTASE_N"/>
    <property type="match status" value="1"/>
</dbReference>
<evidence type="ECO:0000313" key="11">
    <source>
        <dbReference type="EMBL" id="SVA30087.1"/>
    </source>
</evidence>
<organism evidence="11">
    <name type="scientific">marine metagenome</name>
    <dbReference type="NCBI Taxonomy" id="408172"/>
    <lineage>
        <taxon>unclassified sequences</taxon>
        <taxon>metagenomes</taxon>
        <taxon>ecological metagenomes</taxon>
    </lineage>
</organism>
<dbReference type="SMART" id="SM00729">
    <property type="entry name" value="Elp3"/>
    <property type="match status" value="1"/>
</dbReference>
<dbReference type="InterPro" id="IPR005839">
    <property type="entry name" value="Methylthiotransferase"/>
</dbReference>
<dbReference type="NCBIfam" id="TIGR00089">
    <property type="entry name" value="MiaB/RimO family radical SAM methylthiotransferase"/>
    <property type="match status" value="1"/>
</dbReference>
<feature type="domain" description="TRAM" evidence="8">
    <location>
        <begin position="366"/>
        <end position="429"/>
    </location>
</feature>
<sequence length="429" mass="48258">MSKKKTLNLISLGCAKNLVDSEILLGGLQQTDVSITANPEEADTIVVNTCGFLDIAREESVDTILQAAEMKKTGSLKELVVMGCLSERYPEELKKEIPEVDRIFGSNDHRQIVSFLTGQEYAKDDPLFFRSLMTPSHYAYLKIAEGCDNGCSFCSIPLMRGLQKSRTIPAIMEEAERLAANGTRELLVIAQDTTSYGWDLEKKVYLSDLLRELNTIKDLDWIRIHYAHPAHLSQRIIDALAECDRVCNYLDMPIQHAADELLNSMRRGLGQDGIRDRISRLREAIPEIALRTTLIVGYPGETEDHFNTLRDFVEEIRFDRLGIFTYSEEDGTLAADLDDTVPRQVKDDRKNQLLEIQHGISLDKNESFIGKTLKVLVDESGEDVSVGRTEFDSPEIDNIVHIKGKAVKGTFIDVMIESANEYELLGKIV</sequence>
<dbReference type="Gene3D" id="3.40.50.12160">
    <property type="entry name" value="Methylthiotransferase, N-terminal domain"/>
    <property type="match status" value="1"/>
</dbReference>
<evidence type="ECO:0000259" key="10">
    <source>
        <dbReference type="PROSITE" id="PS51918"/>
    </source>
</evidence>
<protein>
    <recommendedName>
        <fullName evidence="12">TRAM domain-containing protein</fullName>
    </recommendedName>
</protein>
<dbReference type="PROSITE" id="PS51918">
    <property type="entry name" value="RADICAL_SAM"/>
    <property type="match status" value="1"/>
</dbReference>
<dbReference type="HAMAP" id="MF_01865">
    <property type="entry name" value="MTTase_RimO"/>
    <property type="match status" value="1"/>
</dbReference>
<feature type="domain" description="Radical SAM core" evidence="10">
    <location>
        <begin position="133"/>
        <end position="363"/>
    </location>
</feature>
<dbReference type="FunFam" id="3.80.30.20:FF:000001">
    <property type="entry name" value="tRNA-2-methylthio-N(6)-dimethylallyladenosine synthase 2"/>
    <property type="match status" value="1"/>
</dbReference>
<dbReference type="NCBIfam" id="TIGR01125">
    <property type="entry name" value="30S ribosomal protein S12 methylthiotransferase RimO"/>
    <property type="match status" value="1"/>
</dbReference>
<evidence type="ECO:0000256" key="2">
    <source>
        <dbReference type="ARBA" id="ARBA00022485"/>
    </source>
</evidence>
<dbReference type="InterPro" id="IPR020612">
    <property type="entry name" value="Methylthiotransferase_CS"/>
</dbReference>
<dbReference type="InterPro" id="IPR012340">
    <property type="entry name" value="NA-bd_OB-fold"/>
</dbReference>
<evidence type="ECO:0000256" key="1">
    <source>
        <dbReference type="ARBA" id="ARBA00001966"/>
    </source>
</evidence>
<evidence type="ECO:0000259" key="8">
    <source>
        <dbReference type="PROSITE" id="PS50926"/>
    </source>
</evidence>
<dbReference type="InterPro" id="IPR002792">
    <property type="entry name" value="TRAM_dom"/>
</dbReference>
<dbReference type="GO" id="GO:0046872">
    <property type="term" value="F:metal ion binding"/>
    <property type="evidence" value="ECO:0007669"/>
    <property type="project" value="UniProtKB-KW"/>
</dbReference>
<name>A0A381URW8_9ZZZZ</name>
<evidence type="ECO:0000259" key="9">
    <source>
        <dbReference type="PROSITE" id="PS51449"/>
    </source>
</evidence>
<comment type="cofactor">
    <cofactor evidence="1">
        <name>[4Fe-4S] cluster</name>
        <dbReference type="ChEBI" id="CHEBI:49883"/>
    </cofactor>
</comment>
<keyword evidence="6" id="KW-0408">Iron</keyword>
<keyword evidence="4" id="KW-0949">S-adenosyl-L-methionine</keyword>
<evidence type="ECO:0000256" key="5">
    <source>
        <dbReference type="ARBA" id="ARBA00022723"/>
    </source>
</evidence>
<dbReference type="PANTHER" id="PTHR43837">
    <property type="entry name" value="RIBOSOMAL PROTEIN S12 METHYLTHIOTRANSFERASE RIMO"/>
    <property type="match status" value="1"/>
</dbReference>
<keyword evidence="3" id="KW-0963">Cytoplasm</keyword>
<dbReference type="GO" id="GO:0035599">
    <property type="term" value="F:aspartic acid methylthiotransferase activity"/>
    <property type="evidence" value="ECO:0007669"/>
    <property type="project" value="TreeGrafter"/>
</dbReference>
<keyword evidence="2" id="KW-0004">4Fe-4S</keyword>
<dbReference type="SFLD" id="SFLDG01082">
    <property type="entry name" value="B12-binding_domain_containing"/>
    <property type="match status" value="1"/>
</dbReference>
<dbReference type="SUPFAM" id="SSF102114">
    <property type="entry name" value="Radical SAM enzymes"/>
    <property type="match status" value="1"/>
</dbReference>
<evidence type="ECO:0000256" key="6">
    <source>
        <dbReference type="ARBA" id="ARBA00023004"/>
    </source>
</evidence>
<dbReference type="Gene3D" id="2.40.50.140">
    <property type="entry name" value="Nucleic acid-binding proteins"/>
    <property type="match status" value="1"/>
</dbReference>
<dbReference type="InterPro" id="IPR023404">
    <property type="entry name" value="rSAM_horseshoe"/>
</dbReference>
<dbReference type="InterPro" id="IPR013848">
    <property type="entry name" value="Methylthiotransferase_N"/>
</dbReference>
<dbReference type="AlphaFoldDB" id="A0A381URW8"/>
<evidence type="ECO:0000256" key="4">
    <source>
        <dbReference type="ARBA" id="ARBA00022691"/>
    </source>
</evidence>
<evidence type="ECO:0000256" key="3">
    <source>
        <dbReference type="ARBA" id="ARBA00022490"/>
    </source>
</evidence>
<dbReference type="GO" id="GO:0006400">
    <property type="term" value="P:tRNA modification"/>
    <property type="evidence" value="ECO:0007669"/>
    <property type="project" value="InterPro"/>
</dbReference>
<dbReference type="CDD" id="cd01335">
    <property type="entry name" value="Radical_SAM"/>
    <property type="match status" value="1"/>
</dbReference>
<feature type="domain" description="MTTase N-terminal" evidence="9">
    <location>
        <begin position="5"/>
        <end position="121"/>
    </location>
</feature>
<dbReference type="SFLD" id="SFLDG01061">
    <property type="entry name" value="methylthiotransferase"/>
    <property type="match status" value="1"/>
</dbReference>
<dbReference type="InterPro" id="IPR007197">
    <property type="entry name" value="rSAM"/>
</dbReference>
<dbReference type="PANTHER" id="PTHR43837:SF1">
    <property type="entry name" value="RIBOSOMAL PROTEIN US12 METHYLTHIOTRANSFERASE RIMO"/>
    <property type="match status" value="1"/>
</dbReference>
<evidence type="ECO:0000256" key="7">
    <source>
        <dbReference type="ARBA" id="ARBA00023014"/>
    </source>
</evidence>
<dbReference type="Pfam" id="PF04055">
    <property type="entry name" value="Radical_SAM"/>
    <property type="match status" value="1"/>
</dbReference>
<dbReference type="InterPro" id="IPR005840">
    <property type="entry name" value="Ribosomal_uS12_MeSTrfase_RimO"/>
</dbReference>
<dbReference type="PROSITE" id="PS50890">
    <property type="entry name" value="PUA"/>
    <property type="match status" value="1"/>
</dbReference>
<dbReference type="InterPro" id="IPR058240">
    <property type="entry name" value="rSAM_sf"/>
</dbReference>
<dbReference type="PROSITE" id="PS01278">
    <property type="entry name" value="MTTASE_RADICAL"/>
    <property type="match status" value="1"/>
</dbReference>
<proteinExistence type="inferred from homology"/>
<gene>
    <name evidence="11" type="ORF">METZ01_LOCUS82941</name>
</gene>
<dbReference type="SFLD" id="SFLDF00274">
    <property type="entry name" value="ribosomal_protein_S12_methylth"/>
    <property type="match status" value="1"/>
</dbReference>
<dbReference type="InterPro" id="IPR006638">
    <property type="entry name" value="Elp3/MiaA/NifB-like_rSAM"/>
</dbReference>
<reference evidence="11" key="1">
    <citation type="submission" date="2018-05" db="EMBL/GenBank/DDBJ databases">
        <authorList>
            <person name="Lanie J.A."/>
            <person name="Ng W.-L."/>
            <person name="Kazmierczak K.M."/>
            <person name="Andrzejewski T.M."/>
            <person name="Davidsen T.M."/>
            <person name="Wayne K.J."/>
            <person name="Tettelin H."/>
            <person name="Glass J.I."/>
            <person name="Rusch D."/>
            <person name="Podicherti R."/>
            <person name="Tsui H.-C.T."/>
            <person name="Winkler M.E."/>
        </authorList>
    </citation>
    <scope>NUCLEOTIDE SEQUENCE</scope>
</reference>
<accession>A0A381URW8</accession>
<dbReference type="GO" id="GO:0051539">
    <property type="term" value="F:4 iron, 4 sulfur cluster binding"/>
    <property type="evidence" value="ECO:0007669"/>
    <property type="project" value="UniProtKB-KW"/>
</dbReference>
<dbReference type="Gene3D" id="3.80.30.20">
    <property type="entry name" value="tm_1862 like domain"/>
    <property type="match status" value="1"/>
</dbReference>
<dbReference type="GO" id="GO:0005829">
    <property type="term" value="C:cytosol"/>
    <property type="evidence" value="ECO:0007669"/>
    <property type="project" value="TreeGrafter"/>
</dbReference>
<dbReference type="InterPro" id="IPR038135">
    <property type="entry name" value="Methylthiotransferase_N_sf"/>
</dbReference>
<keyword evidence="7" id="KW-0411">Iron-sulfur</keyword>
<dbReference type="EMBL" id="UINC01006865">
    <property type="protein sequence ID" value="SVA30087.1"/>
    <property type="molecule type" value="Genomic_DNA"/>
</dbReference>
<keyword evidence="5" id="KW-0479">Metal-binding</keyword>
<dbReference type="Pfam" id="PF18693">
    <property type="entry name" value="TRAM_2"/>
    <property type="match status" value="1"/>
</dbReference>
<dbReference type="Pfam" id="PF00919">
    <property type="entry name" value="UPF0004"/>
    <property type="match status" value="1"/>
</dbReference>
<dbReference type="SFLD" id="SFLDS00029">
    <property type="entry name" value="Radical_SAM"/>
    <property type="match status" value="1"/>
</dbReference>
<dbReference type="PROSITE" id="PS50926">
    <property type="entry name" value="TRAM"/>
    <property type="match status" value="1"/>
</dbReference>